<evidence type="ECO:0000259" key="2">
    <source>
        <dbReference type="PROSITE" id="PS50158"/>
    </source>
</evidence>
<dbReference type="InterPro" id="IPR036875">
    <property type="entry name" value="Znf_CCHC_sf"/>
</dbReference>
<keyword evidence="1" id="KW-0862">Zinc</keyword>
<accession>A0AAD5NLS1</accession>
<sequence length="204" mass="23077">MLKEGKRYEVQCKQPSYQIKCKSSEQCICQTKKNKHFQTTKRKGKKKFKFFKKKSRRTWNQSQKCFICGQKGHYAKKCPNKKAKSAKLIQQLADDIPSDADIESIFSEQDHADDNTVFVLQAQDSVSTISDSEYSSLSETDSLPVSYKATPVFLQTTPSDAQPEPQVPIQILPDKYANPIDVIAYIDTGSITTMMNPKILPPDA</sequence>
<dbReference type="PROSITE" id="PS50158">
    <property type="entry name" value="ZF_CCHC"/>
    <property type="match status" value="1"/>
</dbReference>
<proteinExistence type="predicted"/>
<evidence type="ECO:0000313" key="3">
    <source>
        <dbReference type="EMBL" id="KAI9169575.1"/>
    </source>
</evidence>
<dbReference type="GO" id="GO:0008270">
    <property type="term" value="F:zinc ion binding"/>
    <property type="evidence" value="ECO:0007669"/>
    <property type="project" value="UniProtKB-KW"/>
</dbReference>
<dbReference type="GO" id="GO:0003676">
    <property type="term" value="F:nucleic acid binding"/>
    <property type="evidence" value="ECO:0007669"/>
    <property type="project" value="InterPro"/>
</dbReference>
<gene>
    <name evidence="3" type="ORF">LWI28_014289</name>
</gene>
<dbReference type="Gene3D" id="4.10.60.10">
    <property type="entry name" value="Zinc finger, CCHC-type"/>
    <property type="match status" value="1"/>
</dbReference>
<dbReference type="InterPro" id="IPR001878">
    <property type="entry name" value="Znf_CCHC"/>
</dbReference>
<evidence type="ECO:0000256" key="1">
    <source>
        <dbReference type="PROSITE-ProRule" id="PRU00047"/>
    </source>
</evidence>
<dbReference type="Proteomes" id="UP001064489">
    <property type="component" value="Chromosome 7"/>
</dbReference>
<keyword evidence="1" id="KW-0479">Metal-binding</keyword>
<dbReference type="Pfam" id="PF00098">
    <property type="entry name" value="zf-CCHC"/>
    <property type="match status" value="1"/>
</dbReference>
<dbReference type="SUPFAM" id="SSF57756">
    <property type="entry name" value="Retrovirus zinc finger-like domains"/>
    <property type="match status" value="1"/>
</dbReference>
<reference evidence="3" key="2">
    <citation type="submission" date="2023-02" db="EMBL/GenBank/DDBJ databases">
        <authorList>
            <person name="Swenson N.G."/>
            <person name="Wegrzyn J.L."/>
            <person name="Mcevoy S.L."/>
        </authorList>
    </citation>
    <scope>NUCLEOTIDE SEQUENCE</scope>
    <source>
        <strain evidence="3">91603</strain>
        <tissue evidence="3">Leaf</tissue>
    </source>
</reference>
<dbReference type="SMART" id="SM00343">
    <property type="entry name" value="ZnF_C2HC"/>
    <property type="match status" value="1"/>
</dbReference>
<keyword evidence="1" id="KW-0863">Zinc-finger</keyword>
<organism evidence="3 4">
    <name type="scientific">Acer negundo</name>
    <name type="common">Box elder</name>
    <dbReference type="NCBI Taxonomy" id="4023"/>
    <lineage>
        <taxon>Eukaryota</taxon>
        <taxon>Viridiplantae</taxon>
        <taxon>Streptophyta</taxon>
        <taxon>Embryophyta</taxon>
        <taxon>Tracheophyta</taxon>
        <taxon>Spermatophyta</taxon>
        <taxon>Magnoliopsida</taxon>
        <taxon>eudicotyledons</taxon>
        <taxon>Gunneridae</taxon>
        <taxon>Pentapetalae</taxon>
        <taxon>rosids</taxon>
        <taxon>malvids</taxon>
        <taxon>Sapindales</taxon>
        <taxon>Sapindaceae</taxon>
        <taxon>Hippocastanoideae</taxon>
        <taxon>Acereae</taxon>
        <taxon>Acer</taxon>
    </lineage>
</organism>
<comment type="caution">
    <text evidence="3">The sequence shown here is derived from an EMBL/GenBank/DDBJ whole genome shotgun (WGS) entry which is preliminary data.</text>
</comment>
<reference evidence="3" key="1">
    <citation type="journal article" date="2022" name="Plant J.">
        <title>Strategies of tolerance reflected in two North American maple genomes.</title>
        <authorList>
            <person name="McEvoy S.L."/>
            <person name="Sezen U.U."/>
            <person name="Trouern-Trend A."/>
            <person name="McMahon S.M."/>
            <person name="Schaberg P.G."/>
            <person name="Yang J."/>
            <person name="Wegrzyn J.L."/>
            <person name="Swenson N.G."/>
        </authorList>
    </citation>
    <scope>NUCLEOTIDE SEQUENCE</scope>
    <source>
        <strain evidence="3">91603</strain>
    </source>
</reference>
<dbReference type="EMBL" id="JAJSOW010000104">
    <property type="protein sequence ID" value="KAI9169575.1"/>
    <property type="molecule type" value="Genomic_DNA"/>
</dbReference>
<evidence type="ECO:0000313" key="4">
    <source>
        <dbReference type="Proteomes" id="UP001064489"/>
    </source>
</evidence>
<name>A0AAD5NLS1_ACENE</name>
<feature type="domain" description="CCHC-type" evidence="2">
    <location>
        <begin position="64"/>
        <end position="80"/>
    </location>
</feature>
<keyword evidence="4" id="KW-1185">Reference proteome</keyword>
<dbReference type="AlphaFoldDB" id="A0AAD5NLS1"/>
<protein>
    <recommendedName>
        <fullName evidence="2">CCHC-type domain-containing protein</fullName>
    </recommendedName>
</protein>